<dbReference type="PANTHER" id="PTHR48081">
    <property type="entry name" value="AB HYDROLASE SUPERFAMILY PROTEIN C4A8.06C"/>
    <property type="match status" value="1"/>
</dbReference>
<dbReference type="InterPro" id="IPR017157">
    <property type="entry name" value="Arylacetamide_deacetylase"/>
</dbReference>
<protein>
    <recommendedName>
        <fullName evidence="4">Alpha/beta hydrolase fold-3 domain-containing protein</fullName>
    </recommendedName>
</protein>
<dbReference type="PIRSF" id="PIRSF037251">
    <property type="entry name" value="Arylacetamide_deacetylase"/>
    <property type="match status" value="1"/>
</dbReference>
<dbReference type="InterPro" id="IPR050300">
    <property type="entry name" value="GDXG_lipolytic_enzyme"/>
</dbReference>
<proteinExistence type="inferred from homology"/>
<dbReference type="EMBL" id="JARBDR010000917">
    <property type="protein sequence ID" value="KAJ8303351.1"/>
    <property type="molecule type" value="Genomic_DNA"/>
</dbReference>
<keyword evidence="2" id="KW-0378">Hydrolase</keyword>
<dbReference type="InterPro" id="IPR013094">
    <property type="entry name" value="AB_hydrolase_3"/>
</dbReference>
<dbReference type="PROSITE" id="PS01173">
    <property type="entry name" value="LIPASE_GDXG_HIS"/>
    <property type="match status" value="1"/>
</dbReference>
<keyword evidence="3" id="KW-0732">Signal</keyword>
<evidence type="ECO:0000313" key="5">
    <source>
        <dbReference type="EMBL" id="KAJ8303351.1"/>
    </source>
</evidence>
<dbReference type="InterPro" id="IPR002168">
    <property type="entry name" value="Lipase_GDXG_HIS_AS"/>
</dbReference>
<comment type="caution">
    <text evidence="5">The sequence shown here is derived from an EMBL/GenBank/DDBJ whole genome shotgun (WGS) entry which is preliminary data.</text>
</comment>
<dbReference type="Gene3D" id="3.40.50.1820">
    <property type="entry name" value="alpha/beta hydrolase"/>
    <property type="match status" value="1"/>
</dbReference>
<name>A0ABQ9EDC1_TEGGR</name>
<dbReference type="Pfam" id="PF07859">
    <property type="entry name" value="Abhydrolase_3"/>
    <property type="match status" value="2"/>
</dbReference>
<sequence length="413" mass="46825">MAQTKRLLNTVLLILIAYRAYIVVNRPVPTEFTEPMKVRVLDEIGRIANFWMDLSVYFEFNPAPDLVKLIVNFIFKLMLEGLSRPDYNVEIHDDYISGVPVRVFIPKAKTKSVGLPAMIYLHGGGWTWFNVYTYSGYLENLANRTNCIIVAVEYRKAPEHQFPIAYEECISVTWKILLGKSGYPIHKEKVMVAGDGAGGGLAAAIAKRFQKRVLMQILINPSLQFLDFKTPSYRDNVDTIPGITSAKSEAIHWLMYCGVKHQYTPYLVENEHTLPVVKASKYFSFIDSKKHIPLHLSVTNKSSIQTPYFNSTVGHSVQKLITNDTLSPILMDNLQGIPNAYIITSQYDVVRDEGIMFASRLHESKVRVKLKHYTDGFHGFFLFSAGGPFYLKLADKALSDLEQFIHVKVHGGH</sequence>
<comment type="similarity">
    <text evidence="1">Belongs to the 'GDXG' lipolytic enzyme family.</text>
</comment>
<evidence type="ECO:0000256" key="3">
    <source>
        <dbReference type="SAM" id="SignalP"/>
    </source>
</evidence>
<feature type="signal peptide" evidence="3">
    <location>
        <begin position="1"/>
        <end position="22"/>
    </location>
</feature>
<evidence type="ECO:0000256" key="2">
    <source>
        <dbReference type="ARBA" id="ARBA00022801"/>
    </source>
</evidence>
<feature type="domain" description="Alpha/beta hydrolase fold-3" evidence="4">
    <location>
        <begin position="320"/>
        <end position="381"/>
    </location>
</feature>
<keyword evidence="6" id="KW-1185">Reference proteome</keyword>
<dbReference type="PANTHER" id="PTHR48081:SF8">
    <property type="entry name" value="ALPHA_BETA HYDROLASE FOLD-3 DOMAIN-CONTAINING PROTEIN-RELATED"/>
    <property type="match status" value="1"/>
</dbReference>
<reference evidence="5 6" key="1">
    <citation type="submission" date="2022-12" db="EMBL/GenBank/DDBJ databases">
        <title>Chromosome-level genome of Tegillarca granosa.</title>
        <authorList>
            <person name="Kim J."/>
        </authorList>
    </citation>
    <scope>NUCLEOTIDE SEQUENCE [LARGE SCALE GENOMIC DNA]</scope>
    <source>
        <strain evidence="5">Teg-2019</strain>
        <tissue evidence="5">Adductor muscle</tissue>
    </source>
</reference>
<feature type="domain" description="Alpha/beta hydrolase fold-3" evidence="4">
    <location>
        <begin position="118"/>
        <end position="265"/>
    </location>
</feature>
<evidence type="ECO:0000313" key="6">
    <source>
        <dbReference type="Proteomes" id="UP001217089"/>
    </source>
</evidence>
<dbReference type="SUPFAM" id="SSF53474">
    <property type="entry name" value="alpha/beta-Hydrolases"/>
    <property type="match status" value="1"/>
</dbReference>
<accession>A0ABQ9EDC1</accession>
<evidence type="ECO:0000259" key="4">
    <source>
        <dbReference type="Pfam" id="PF07859"/>
    </source>
</evidence>
<dbReference type="Proteomes" id="UP001217089">
    <property type="component" value="Unassembled WGS sequence"/>
</dbReference>
<dbReference type="InterPro" id="IPR029058">
    <property type="entry name" value="AB_hydrolase_fold"/>
</dbReference>
<evidence type="ECO:0000256" key="1">
    <source>
        <dbReference type="ARBA" id="ARBA00010515"/>
    </source>
</evidence>
<organism evidence="5 6">
    <name type="scientific">Tegillarca granosa</name>
    <name type="common">Malaysian cockle</name>
    <name type="synonym">Anadara granosa</name>
    <dbReference type="NCBI Taxonomy" id="220873"/>
    <lineage>
        <taxon>Eukaryota</taxon>
        <taxon>Metazoa</taxon>
        <taxon>Spiralia</taxon>
        <taxon>Lophotrochozoa</taxon>
        <taxon>Mollusca</taxon>
        <taxon>Bivalvia</taxon>
        <taxon>Autobranchia</taxon>
        <taxon>Pteriomorphia</taxon>
        <taxon>Arcoida</taxon>
        <taxon>Arcoidea</taxon>
        <taxon>Arcidae</taxon>
        <taxon>Tegillarca</taxon>
    </lineage>
</organism>
<feature type="chain" id="PRO_5047088291" description="Alpha/beta hydrolase fold-3 domain-containing protein" evidence="3">
    <location>
        <begin position="23"/>
        <end position="413"/>
    </location>
</feature>
<gene>
    <name evidence="5" type="ORF">KUTeg_019747</name>
</gene>